<proteinExistence type="predicted"/>
<protein>
    <recommendedName>
        <fullName evidence="1">DUF7684 domain-containing protein</fullName>
    </recommendedName>
</protein>
<dbReference type="EMBL" id="JAEVLS010000006">
    <property type="protein sequence ID" value="MBM0107825.1"/>
    <property type="molecule type" value="Genomic_DNA"/>
</dbReference>
<name>A0ABS1X3M0_9GAMM</name>
<evidence type="ECO:0000313" key="2">
    <source>
        <dbReference type="EMBL" id="MBM0107825.1"/>
    </source>
</evidence>
<sequence>MRVIAESQGRIYISVEIERPDEFASPFPGALFPCLIWYHGSRFGAEERSALARALLEGGCRYAVCGGVRCKDWHDAVDSEFVKNHMDDPDEALDEVHVMTTWHENESADDVGFFFVLHTNFDFHDFDRYLVLHVGRGREVEHVDAAVRKYALGEEV</sequence>
<feature type="domain" description="DUF7684" evidence="1">
    <location>
        <begin position="44"/>
        <end position="139"/>
    </location>
</feature>
<dbReference type="Proteomes" id="UP000661077">
    <property type="component" value="Unassembled WGS sequence"/>
</dbReference>
<organism evidence="2 3">
    <name type="scientific">Steroidobacter gossypii</name>
    <dbReference type="NCBI Taxonomy" id="2805490"/>
    <lineage>
        <taxon>Bacteria</taxon>
        <taxon>Pseudomonadati</taxon>
        <taxon>Pseudomonadota</taxon>
        <taxon>Gammaproteobacteria</taxon>
        <taxon>Steroidobacterales</taxon>
        <taxon>Steroidobacteraceae</taxon>
        <taxon>Steroidobacter</taxon>
    </lineage>
</organism>
<dbReference type="Pfam" id="PF24733">
    <property type="entry name" value="DUF7684"/>
    <property type="match status" value="1"/>
</dbReference>
<comment type="caution">
    <text evidence="2">The sequence shown here is derived from an EMBL/GenBank/DDBJ whole genome shotgun (WGS) entry which is preliminary data.</text>
</comment>
<accession>A0ABS1X3M0</accession>
<evidence type="ECO:0000259" key="1">
    <source>
        <dbReference type="Pfam" id="PF24733"/>
    </source>
</evidence>
<keyword evidence="3" id="KW-1185">Reference proteome</keyword>
<evidence type="ECO:0000313" key="3">
    <source>
        <dbReference type="Proteomes" id="UP000661077"/>
    </source>
</evidence>
<reference evidence="2 3" key="1">
    <citation type="journal article" date="2021" name="Int. J. Syst. Evol. Microbiol.">
        <title>Steroidobacter gossypii sp. nov., isolated from soil of cotton cropping field.</title>
        <authorList>
            <person name="Huang R."/>
            <person name="Yang S."/>
            <person name="Zhen C."/>
            <person name="Liu W."/>
        </authorList>
    </citation>
    <scope>NUCLEOTIDE SEQUENCE [LARGE SCALE GENOMIC DNA]</scope>
    <source>
        <strain evidence="2 3">S1-65</strain>
    </source>
</reference>
<gene>
    <name evidence="2" type="ORF">JM946_24080</name>
</gene>
<dbReference type="InterPro" id="IPR056101">
    <property type="entry name" value="DUF7684"/>
</dbReference>